<evidence type="ECO:0000313" key="2">
    <source>
        <dbReference type="Proteomes" id="UP000672032"/>
    </source>
</evidence>
<reference evidence="1" key="1">
    <citation type="submission" date="2020-10" db="EMBL/GenBank/DDBJ databases">
        <title>Genome Sequence of Monilinia vaccinii-corymbosi Sheds Light on Mummy Berry Disease Infection of Blueberry and Mating Type.</title>
        <authorList>
            <person name="Yow A.G."/>
            <person name="Zhang Y."/>
            <person name="Bansal K."/>
            <person name="Eacker S.M."/>
            <person name="Sullivan S."/>
            <person name="Liachko I."/>
            <person name="Cubeta M.A."/>
            <person name="Rollins J.A."/>
            <person name="Ashrafi H."/>
        </authorList>
    </citation>
    <scope>NUCLEOTIDE SEQUENCE</scope>
    <source>
        <strain evidence="1">RL-1</strain>
    </source>
</reference>
<evidence type="ECO:0000313" key="1">
    <source>
        <dbReference type="EMBL" id="QSZ31572.1"/>
    </source>
</evidence>
<name>A0A8A3P387_9HELO</name>
<dbReference type="EMBL" id="CP063406">
    <property type="protein sequence ID" value="QSZ31572.1"/>
    <property type="molecule type" value="Genomic_DNA"/>
</dbReference>
<keyword evidence="2" id="KW-1185">Reference proteome</keyword>
<proteinExistence type="predicted"/>
<dbReference type="AlphaFoldDB" id="A0A8A3P387"/>
<dbReference type="Proteomes" id="UP000672032">
    <property type="component" value="Chromosome 2"/>
</dbReference>
<sequence length="563" mass="63584">MPASSLHKRKSAEVSDDDLKTASGKVIKLERFDVEGINYTPFGEPATTRSANFESSIPASEKSDLHSHIADLYKFIIGERLLSAAPIKIQKLINMDPASRDFYQTSIRAWIDKEKAELCKAYELEPSITTNFSGTKKYLTDIERLSHMSQGLPIAFDLALYLCESSYVETKDGKIKITGRYNIGPSDHLVRTLCLRMKNEDANFRPAVHLSRINGQRKFFAEDSSGLVQHLLRARDLLVSWVEGPSAAHKIHDDTKRRILYDYGRIVLKLQSAIRSSHFGPAGNANIPGHLVSSVEKSIPQVKRLLYMAGGKKLAFDLLLFAGRHSYIECNRNPLGRKITEGFDKVADSLLLQISKAIREEDPSFRPVDAMEMLHEEIETTRYFGYFPQSYELFSSWMPEVGKAHVQQDYDDLRTKIINAHAAVERRLEVFVKDGSRPTIDLLGRRMCGFIDDINKLSKKLGGLLPAIEIVLFLGECSYTKMEGLGPLYGWEKGTFNCKREFDPLGDDCLEALLQQVQNANLLLNKGSYDRMQKSIEYLKPYGITTYFSLSYGLLGELVGRRA</sequence>
<gene>
    <name evidence="1" type="ORF">DSL72_001139</name>
</gene>
<protein>
    <submittedName>
        <fullName evidence="1">Uncharacterized protein</fullName>
    </submittedName>
</protein>
<organism evidence="1 2">
    <name type="scientific">Monilinia vaccinii-corymbosi</name>
    <dbReference type="NCBI Taxonomy" id="61207"/>
    <lineage>
        <taxon>Eukaryota</taxon>
        <taxon>Fungi</taxon>
        <taxon>Dikarya</taxon>
        <taxon>Ascomycota</taxon>
        <taxon>Pezizomycotina</taxon>
        <taxon>Leotiomycetes</taxon>
        <taxon>Helotiales</taxon>
        <taxon>Sclerotiniaceae</taxon>
        <taxon>Monilinia</taxon>
    </lineage>
</organism>
<dbReference type="OrthoDB" id="3474385at2759"/>
<accession>A0A8A3P387</accession>